<name>A0ABU7MHB8_9ACTN</name>
<feature type="transmembrane region" description="Helical" evidence="8">
    <location>
        <begin position="226"/>
        <end position="244"/>
    </location>
</feature>
<evidence type="ECO:0000256" key="4">
    <source>
        <dbReference type="ARBA" id="ARBA00022692"/>
    </source>
</evidence>
<feature type="transmembrane region" description="Helical" evidence="8">
    <location>
        <begin position="197"/>
        <end position="219"/>
    </location>
</feature>
<sequence>MSVLPETDLSGVETRLRRWVPSTRARVVIAATFAVSVILQIVGVPFTSSFGTRTRIDLDVYRLGAQIWQQGQSLYADGSMPFTSDGIWLPFTYPPFAAIGFVPLGLLGLGIAGLLMSVLTAALVVVIVHIVLGVSSVGAPANRWWIALLVGSVALWSNPLWMTLGFGQINIILMTLIVVDLFVVGRGRARAAGPARGVLTGLAGAVKLTPMVFVTVFLTARQWRSALTAVGTFLGAGLLAWIWLPADSLTYWTHTLFHTTRIGDPAGRINQNLNAMWIRLVPHEETTEQLLWVASSLVVTALAFAAVRACRPVSAFAALRDPQENASAGVVAVLVACVAAVWGLLVSPTSWAHHWVWAVPTILAATVIAVRAADRRLRFAYGGVALAGVVVFALGPFQFLSAAVRQWSVVDHIVGNAYTLWGLGLLLVVVLLPPQWTGDDSTQARPALADVTAK</sequence>
<keyword evidence="4 8" id="KW-0812">Transmembrane</keyword>
<evidence type="ECO:0000256" key="8">
    <source>
        <dbReference type="SAM" id="Phobius"/>
    </source>
</evidence>
<keyword evidence="10" id="KW-1185">Reference proteome</keyword>
<dbReference type="Pfam" id="PF09594">
    <property type="entry name" value="GT87"/>
    <property type="match status" value="1"/>
</dbReference>
<evidence type="ECO:0000256" key="6">
    <source>
        <dbReference type="ARBA" id="ARBA00023136"/>
    </source>
</evidence>
<feature type="transmembrane region" description="Helical" evidence="8">
    <location>
        <begin position="413"/>
        <end position="432"/>
    </location>
</feature>
<feature type="transmembrane region" description="Helical" evidence="8">
    <location>
        <begin position="352"/>
        <end position="372"/>
    </location>
</feature>
<feature type="transmembrane region" description="Helical" evidence="8">
    <location>
        <begin position="328"/>
        <end position="346"/>
    </location>
</feature>
<dbReference type="InterPro" id="IPR018584">
    <property type="entry name" value="GT87"/>
</dbReference>
<evidence type="ECO:0000256" key="7">
    <source>
        <dbReference type="ARBA" id="ARBA00024033"/>
    </source>
</evidence>
<evidence type="ECO:0000313" key="9">
    <source>
        <dbReference type="EMBL" id="MEE3852427.1"/>
    </source>
</evidence>
<keyword evidence="2" id="KW-1003">Cell membrane</keyword>
<evidence type="ECO:0000256" key="3">
    <source>
        <dbReference type="ARBA" id="ARBA00022679"/>
    </source>
</evidence>
<evidence type="ECO:0000313" key="10">
    <source>
        <dbReference type="Proteomes" id="UP001347146"/>
    </source>
</evidence>
<keyword evidence="5 8" id="KW-1133">Transmembrane helix</keyword>
<comment type="similarity">
    <text evidence="7">Belongs to the glycosyltransferase 87 family.</text>
</comment>
<keyword evidence="3" id="KW-0808">Transferase</keyword>
<comment type="caution">
    <text evidence="9">The sequence shown here is derived from an EMBL/GenBank/DDBJ whole genome shotgun (WGS) entry which is preliminary data.</text>
</comment>
<evidence type="ECO:0000256" key="5">
    <source>
        <dbReference type="ARBA" id="ARBA00022989"/>
    </source>
</evidence>
<accession>A0ABU7MHB8</accession>
<dbReference type="RefSeq" id="WP_330434634.1">
    <property type="nucleotide sequence ID" value="NZ_JAZDUF010000006.1"/>
</dbReference>
<feature type="transmembrane region" description="Helical" evidence="8">
    <location>
        <begin position="379"/>
        <end position="401"/>
    </location>
</feature>
<gene>
    <name evidence="9" type="ORF">VZC37_18955</name>
</gene>
<comment type="subcellular location">
    <subcellularLocation>
        <location evidence="1">Cell membrane</location>
        <topology evidence="1">Multi-pass membrane protein</topology>
    </subcellularLocation>
</comment>
<evidence type="ECO:0000256" key="1">
    <source>
        <dbReference type="ARBA" id="ARBA00004651"/>
    </source>
</evidence>
<feature type="transmembrane region" description="Helical" evidence="8">
    <location>
        <begin position="87"/>
        <end position="107"/>
    </location>
</feature>
<dbReference type="Proteomes" id="UP001347146">
    <property type="component" value="Unassembled WGS sequence"/>
</dbReference>
<protein>
    <submittedName>
        <fullName evidence="9">Glycosyltransferase 87 family protein</fullName>
    </submittedName>
</protein>
<organism evidence="9 10">
    <name type="scientific">Gordonia sesuvii</name>
    <dbReference type="NCBI Taxonomy" id="3116777"/>
    <lineage>
        <taxon>Bacteria</taxon>
        <taxon>Bacillati</taxon>
        <taxon>Actinomycetota</taxon>
        <taxon>Actinomycetes</taxon>
        <taxon>Mycobacteriales</taxon>
        <taxon>Gordoniaceae</taxon>
        <taxon>Gordonia</taxon>
    </lineage>
</organism>
<dbReference type="EMBL" id="JAZDUF010000006">
    <property type="protein sequence ID" value="MEE3852427.1"/>
    <property type="molecule type" value="Genomic_DNA"/>
</dbReference>
<evidence type="ECO:0000256" key="2">
    <source>
        <dbReference type="ARBA" id="ARBA00022475"/>
    </source>
</evidence>
<feature type="transmembrane region" description="Helical" evidence="8">
    <location>
        <begin position="169"/>
        <end position="185"/>
    </location>
</feature>
<proteinExistence type="inferred from homology"/>
<keyword evidence="6 8" id="KW-0472">Membrane</keyword>
<reference evidence="9 10" key="1">
    <citation type="submission" date="2024-01" db="EMBL/GenBank/DDBJ databases">
        <title>Draft genome sequence of Gordonia sp. LSe1-13.</title>
        <authorList>
            <person name="Suphannarot A."/>
            <person name="Mingma R."/>
        </authorList>
    </citation>
    <scope>NUCLEOTIDE SEQUENCE [LARGE SCALE GENOMIC DNA]</scope>
    <source>
        <strain evidence="9 10">LSe1-13</strain>
    </source>
</reference>
<feature type="transmembrane region" description="Helical" evidence="8">
    <location>
        <begin position="25"/>
        <end position="46"/>
    </location>
</feature>